<reference evidence="1 2" key="1">
    <citation type="submission" date="2020-05" db="EMBL/GenBank/DDBJ databases">
        <title>MicrobeNet Type strains.</title>
        <authorList>
            <person name="Nicholson A.C."/>
        </authorList>
    </citation>
    <scope>NUCLEOTIDE SEQUENCE [LARGE SCALE GENOMIC DNA]</scope>
    <source>
        <strain evidence="1 2">ATCC 700815</strain>
    </source>
</reference>
<feature type="non-terminal residue" evidence="1">
    <location>
        <position position="81"/>
    </location>
</feature>
<evidence type="ECO:0000313" key="1">
    <source>
        <dbReference type="EMBL" id="NNH14267.1"/>
    </source>
</evidence>
<organism evidence="1 2">
    <name type="scientific">Cupriavidus gilardii</name>
    <dbReference type="NCBI Taxonomy" id="82541"/>
    <lineage>
        <taxon>Bacteria</taxon>
        <taxon>Pseudomonadati</taxon>
        <taxon>Pseudomonadota</taxon>
        <taxon>Betaproteobacteria</taxon>
        <taxon>Burkholderiales</taxon>
        <taxon>Burkholderiaceae</taxon>
        <taxon>Cupriavidus</taxon>
    </lineage>
</organism>
<sequence>MILGVLLDLTLRLRAALAQGLDLGEQPARGDWLVRLFFRPARPGKRDWPAEFAAWLSRRGAERLGIDPRHSLPRRVWRLFV</sequence>
<name>A0A849BP56_9BURK</name>
<dbReference type="RefSeq" id="WP_170266022.1">
    <property type="nucleotide sequence ID" value="NZ_JABEMD010000089.1"/>
</dbReference>
<dbReference type="AlphaFoldDB" id="A0A849BP56"/>
<proteinExistence type="predicted"/>
<protein>
    <submittedName>
        <fullName evidence="1">Uncharacterized protein</fullName>
    </submittedName>
</protein>
<accession>A0A849BP56</accession>
<evidence type="ECO:0000313" key="2">
    <source>
        <dbReference type="Proteomes" id="UP000542973"/>
    </source>
</evidence>
<dbReference type="Proteomes" id="UP000542973">
    <property type="component" value="Unassembled WGS sequence"/>
</dbReference>
<gene>
    <name evidence="1" type="ORF">HLB16_25825</name>
</gene>
<dbReference type="EMBL" id="JABEMD010000089">
    <property type="protein sequence ID" value="NNH14267.1"/>
    <property type="molecule type" value="Genomic_DNA"/>
</dbReference>
<comment type="caution">
    <text evidence="1">The sequence shown here is derived from an EMBL/GenBank/DDBJ whole genome shotgun (WGS) entry which is preliminary data.</text>
</comment>